<comment type="similarity">
    <text evidence="5">Belongs to the CbiD family.</text>
</comment>
<dbReference type="GO" id="GO:0032259">
    <property type="term" value="P:methylation"/>
    <property type="evidence" value="ECO:0007669"/>
    <property type="project" value="UniProtKB-KW"/>
</dbReference>
<dbReference type="Pfam" id="PF01888">
    <property type="entry name" value="CbiD"/>
    <property type="match status" value="1"/>
</dbReference>
<dbReference type="EC" id="2.1.1.195" evidence="5"/>
<reference evidence="6" key="2">
    <citation type="submission" date="2021-09" db="EMBL/GenBank/DDBJ databases">
        <authorList>
            <person name="Gilroy R."/>
        </authorList>
    </citation>
    <scope>NUCLEOTIDE SEQUENCE</scope>
    <source>
        <strain evidence="6">ChiBcec21-2208</strain>
    </source>
</reference>
<dbReference type="InterPro" id="IPR036074">
    <property type="entry name" value="CbiD_sf"/>
</dbReference>
<dbReference type="Gene3D" id="3.30.2110.10">
    <property type="entry name" value="CbiD-like"/>
    <property type="match status" value="1"/>
</dbReference>
<dbReference type="InterPro" id="IPR002748">
    <property type="entry name" value="CbiD"/>
</dbReference>
<reference evidence="6" key="1">
    <citation type="journal article" date="2021" name="PeerJ">
        <title>Extensive microbial diversity within the chicken gut microbiome revealed by metagenomics and culture.</title>
        <authorList>
            <person name="Gilroy R."/>
            <person name="Ravi A."/>
            <person name="Getino M."/>
            <person name="Pursley I."/>
            <person name="Horton D.L."/>
            <person name="Alikhan N.F."/>
            <person name="Baker D."/>
            <person name="Gharbi K."/>
            <person name="Hall N."/>
            <person name="Watson M."/>
            <person name="Adriaenssens E.M."/>
            <person name="Foster-Nyarko E."/>
            <person name="Jarju S."/>
            <person name="Secka A."/>
            <person name="Antonio M."/>
            <person name="Oren A."/>
            <person name="Chaudhuri R.R."/>
            <person name="La Ragione R."/>
            <person name="Hildebrand F."/>
            <person name="Pallen M.J."/>
        </authorList>
    </citation>
    <scope>NUCLEOTIDE SEQUENCE</scope>
    <source>
        <strain evidence="6">ChiBcec21-2208</strain>
    </source>
</reference>
<comment type="function">
    <text evidence="5">Catalyzes the methylation of C-1 in cobalt-precorrin-5B to form cobalt-precorrin-6A.</text>
</comment>
<dbReference type="EMBL" id="DYVE01000031">
    <property type="protein sequence ID" value="HJG27210.1"/>
    <property type="molecule type" value="Genomic_DNA"/>
</dbReference>
<dbReference type="AlphaFoldDB" id="A0A921IJH4"/>
<dbReference type="SUPFAM" id="SSF111342">
    <property type="entry name" value="CbiD-like"/>
    <property type="match status" value="1"/>
</dbReference>
<keyword evidence="2 5" id="KW-0489">Methyltransferase</keyword>
<accession>A0A921IJH4</accession>
<dbReference type="NCBIfam" id="TIGR00312">
    <property type="entry name" value="cbiD"/>
    <property type="match status" value="1"/>
</dbReference>
<evidence type="ECO:0000256" key="5">
    <source>
        <dbReference type="HAMAP-Rule" id="MF_00787"/>
    </source>
</evidence>
<protein>
    <recommendedName>
        <fullName evidence="5">Cobalt-precorrin-5B C(1)-methyltransferase</fullName>
        <ecNumber evidence="5">2.1.1.195</ecNumber>
    </recommendedName>
    <alternativeName>
        <fullName evidence="5">Cobalt-precorrin-6A synthase</fullName>
    </alternativeName>
</protein>
<gene>
    <name evidence="5 6" type="primary">cbiD</name>
    <name evidence="6" type="ORF">K8V20_00980</name>
</gene>
<evidence type="ECO:0000313" key="6">
    <source>
        <dbReference type="EMBL" id="HJG27210.1"/>
    </source>
</evidence>
<dbReference type="GO" id="GO:0008168">
    <property type="term" value="F:methyltransferase activity"/>
    <property type="evidence" value="ECO:0007669"/>
    <property type="project" value="UniProtKB-UniRule"/>
</dbReference>
<dbReference type="Proteomes" id="UP000782880">
    <property type="component" value="Unassembled WGS sequence"/>
</dbReference>
<dbReference type="GO" id="GO:0019251">
    <property type="term" value="P:anaerobic cobalamin biosynthetic process"/>
    <property type="evidence" value="ECO:0007669"/>
    <property type="project" value="UniProtKB-UniRule"/>
</dbReference>
<dbReference type="PANTHER" id="PTHR35863:SF1">
    <property type="entry name" value="COBALT-PRECORRIN-5B C(1)-METHYLTRANSFERASE"/>
    <property type="match status" value="1"/>
</dbReference>
<proteinExistence type="inferred from homology"/>
<comment type="catalytic activity">
    <reaction evidence="5">
        <text>Co-precorrin-5B + S-adenosyl-L-methionine = Co-precorrin-6A + S-adenosyl-L-homocysteine</text>
        <dbReference type="Rhea" id="RHEA:26285"/>
        <dbReference type="ChEBI" id="CHEBI:57856"/>
        <dbReference type="ChEBI" id="CHEBI:59789"/>
        <dbReference type="ChEBI" id="CHEBI:60063"/>
        <dbReference type="ChEBI" id="CHEBI:60064"/>
        <dbReference type="EC" id="2.1.1.195"/>
    </reaction>
</comment>
<comment type="pathway">
    <text evidence="5">Cofactor biosynthesis; adenosylcobalamin biosynthesis; cob(II)yrinate a,c-diamide from sirohydrochlorin (anaerobic route): step 6/10.</text>
</comment>
<evidence type="ECO:0000313" key="7">
    <source>
        <dbReference type="Proteomes" id="UP000782880"/>
    </source>
</evidence>
<evidence type="ECO:0000256" key="1">
    <source>
        <dbReference type="ARBA" id="ARBA00022573"/>
    </source>
</evidence>
<dbReference type="PANTHER" id="PTHR35863">
    <property type="entry name" value="COBALT-PRECORRIN-5B C(1)-METHYLTRANSFERASE"/>
    <property type="match status" value="1"/>
</dbReference>
<organism evidence="6 7">
    <name type="scientific">Subdoligranulum variabile</name>
    <dbReference type="NCBI Taxonomy" id="214851"/>
    <lineage>
        <taxon>Bacteria</taxon>
        <taxon>Bacillati</taxon>
        <taxon>Bacillota</taxon>
        <taxon>Clostridia</taxon>
        <taxon>Eubacteriales</taxon>
        <taxon>Oscillospiraceae</taxon>
        <taxon>Subdoligranulum</taxon>
    </lineage>
</organism>
<dbReference type="PIRSF" id="PIRSF026782">
    <property type="entry name" value="CbiD"/>
    <property type="match status" value="1"/>
</dbReference>
<sequence length="378" mass="40231">MAFEHSIRSGQRLLRCGYTTGTCAALAAQGAARLLLTGKVPDCLTVLTPKGWEVSVSPSECRWQEEQAVCSVEKDAGDDADVTDGLAITATVTRCKTPGITIDGGNGVGRVTKPGLDQPVGAAAINRVPRQMVEQQVKQVCQENGYTGGLKVIISIRGGEEAARRTFNPQLGVEGGLSILGTSGIVEPMSEQAIVDTIALEIHQHATLSKRLILTPGNYGSDFLHTQGWDACGVPVVKCSNFLGEALDCAAVEKVEQLLFVGHIGKLVKVAGGIMNTHSRYADCRAEIFCAHAALCGATTQTCCALMGAATADACLEILEREYLREPVINSILQAMQTHLQRRVGDGCTIGAVVFSNQFGLLGITRPAKEILQQWQKK</sequence>
<keyword evidence="4 5" id="KW-0949">S-adenosyl-L-methionine</keyword>
<comment type="caution">
    <text evidence="6">The sequence shown here is derived from an EMBL/GenBank/DDBJ whole genome shotgun (WGS) entry which is preliminary data.</text>
</comment>
<evidence type="ECO:0000256" key="2">
    <source>
        <dbReference type="ARBA" id="ARBA00022603"/>
    </source>
</evidence>
<keyword evidence="3 5" id="KW-0808">Transferase</keyword>
<evidence type="ECO:0000256" key="4">
    <source>
        <dbReference type="ARBA" id="ARBA00022691"/>
    </source>
</evidence>
<keyword evidence="1 5" id="KW-0169">Cobalamin biosynthesis</keyword>
<evidence type="ECO:0000256" key="3">
    <source>
        <dbReference type="ARBA" id="ARBA00022679"/>
    </source>
</evidence>
<name>A0A921IJH4_9FIRM</name>
<dbReference type="HAMAP" id="MF_00787">
    <property type="entry name" value="CbiD"/>
    <property type="match status" value="1"/>
</dbReference>